<dbReference type="EMBL" id="CP034687">
    <property type="protein sequence ID" value="AZS89038.1"/>
    <property type="molecule type" value="Genomic_DNA"/>
</dbReference>
<dbReference type="AlphaFoldDB" id="A0A3S9ZMY0"/>
<dbReference type="EMBL" id="CP029078">
    <property type="protein sequence ID" value="QCN84114.1"/>
    <property type="molecule type" value="Genomic_DNA"/>
</dbReference>
<protein>
    <submittedName>
        <fullName evidence="2">Uncharacterized protein</fullName>
    </submittedName>
</protein>
<evidence type="ECO:0000313" key="5">
    <source>
        <dbReference type="Proteomes" id="UP000501753"/>
    </source>
</evidence>
<reference evidence="3 5" key="1">
    <citation type="submission" date="2018-04" db="EMBL/GenBank/DDBJ databases">
        <title>Complete genome sequences of Streptomyces griseoviridis K61 and characterization of antagonistic properties of biological control agents.</title>
        <authorList>
            <person name="Mariita R.M."/>
            <person name="Sello J.K."/>
        </authorList>
    </citation>
    <scope>NUCLEOTIDE SEQUENCE [LARGE SCALE GENOMIC DNA]</scope>
    <source>
        <strain evidence="3 5">K61</strain>
    </source>
</reference>
<reference evidence="2 4" key="2">
    <citation type="submission" date="2018-12" db="EMBL/GenBank/DDBJ databases">
        <title>Streptomyces griseoviridis F1-27 complete genome.</title>
        <authorList>
            <person name="Mariita R.M."/>
            <person name="Sello J.K."/>
        </authorList>
    </citation>
    <scope>NUCLEOTIDE SEQUENCE [LARGE SCALE GENOMIC DNA]</scope>
    <source>
        <strain evidence="2 4">F1-27</strain>
    </source>
</reference>
<feature type="region of interest" description="Disordered" evidence="1">
    <location>
        <begin position="77"/>
        <end position="109"/>
    </location>
</feature>
<proteinExistence type="predicted"/>
<sequence length="109" mass="11529">MRAALDLGPPVTAVARATFARAASSQGERLAARAGLPAGSRARSAAAEAAGFASRVGHAHYDTRRAGRLPAALLRRRRDHFGAHGSPRTDRPGAFRTHRATPDRVETPI</sequence>
<dbReference type="KEGG" id="sgd:ELQ87_35955"/>
<keyword evidence="5" id="KW-1185">Reference proteome</keyword>
<dbReference type="Proteomes" id="UP000501753">
    <property type="component" value="Chromosome"/>
</dbReference>
<evidence type="ECO:0000313" key="3">
    <source>
        <dbReference type="EMBL" id="QCN84114.1"/>
    </source>
</evidence>
<accession>A0A3S9ZMY0</accession>
<feature type="compositionally biased region" description="Basic and acidic residues" evidence="1">
    <location>
        <begin position="100"/>
        <end position="109"/>
    </location>
</feature>
<gene>
    <name evidence="3" type="ORF">DDJ31_03290</name>
    <name evidence="2" type="ORF">ELQ87_35955</name>
</gene>
<dbReference type="Gene3D" id="1.20.5.320">
    <property type="entry name" value="6-Phosphogluconate Dehydrogenase, domain 3"/>
    <property type="match status" value="1"/>
</dbReference>
<evidence type="ECO:0000256" key="1">
    <source>
        <dbReference type="SAM" id="MobiDB-lite"/>
    </source>
</evidence>
<name>A0A3S9ZMY0_STRGD</name>
<dbReference type="InterPro" id="IPR008927">
    <property type="entry name" value="6-PGluconate_DH-like_C_sf"/>
</dbReference>
<evidence type="ECO:0000313" key="2">
    <source>
        <dbReference type="EMBL" id="AZS89038.1"/>
    </source>
</evidence>
<evidence type="ECO:0000313" key="4">
    <source>
        <dbReference type="Proteomes" id="UP000271291"/>
    </source>
</evidence>
<organism evidence="2 4">
    <name type="scientific">Streptomyces griseoviridis</name>
    <dbReference type="NCBI Taxonomy" id="45398"/>
    <lineage>
        <taxon>Bacteria</taxon>
        <taxon>Bacillati</taxon>
        <taxon>Actinomycetota</taxon>
        <taxon>Actinomycetes</taxon>
        <taxon>Kitasatosporales</taxon>
        <taxon>Streptomycetaceae</taxon>
        <taxon>Streptomyces</taxon>
    </lineage>
</organism>
<dbReference type="SUPFAM" id="SSF48179">
    <property type="entry name" value="6-phosphogluconate dehydrogenase C-terminal domain-like"/>
    <property type="match status" value="1"/>
</dbReference>
<dbReference type="Proteomes" id="UP000271291">
    <property type="component" value="Chromosome"/>
</dbReference>